<keyword evidence="1 2" id="KW-0103">Bromodomain</keyword>
<evidence type="ECO:0000256" key="3">
    <source>
        <dbReference type="SAM" id="MobiDB-lite"/>
    </source>
</evidence>
<feature type="region of interest" description="Disordered" evidence="3">
    <location>
        <begin position="162"/>
        <end position="291"/>
    </location>
</feature>
<dbReference type="Gene3D" id="1.20.920.10">
    <property type="entry name" value="Bromodomain-like"/>
    <property type="match status" value="1"/>
</dbReference>
<dbReference type="Proteomes" id="UP001149813">
    <property type="component" value="Unassembled WGS sequence"/>
</dbReference>
<gene>
    <name evidence="5" type="ORF">LPJ53_000538</name>
</gene>
<comment type="caution">
    <text evidence="5">The sequence shown here is derived from an EMBL/GenBank/DDBJ whole genome shotgun (WGS) entry which is preliminary data.</text>
</comment>
<feature type="region of interest" description="Disordered" evidence="3">
    <location>
        <begin position="123"/>
        <end position="147"/>
    </location>
</feature>
<feature type="compositionally biased region" description="Basic and acidic residues" evidence="3">
    <location>
        <begin position="216"/>
        <end position="240"/>
    </location>
</feature>
<feature type="compositionally biased region" description="Basic and acidic residues" evidence="3">
    <location>
        <begin position="252"/>
        <end position="263"/>
    </location>
</feature>
<dbReference type="InterPro" id="IPR001487">
    <property type="entry name" value="Bromodomain"/>
</dbReference>
<dbReference type="GO" id="GO:0006325">
    <property type="term" value="P:chromatin organization"/>
    <property type="evidence" value="ECO:0007669"/>
    <property type="project" value="UniProtKB-ARBA"/>
</dbReference>
<name>A0A9W7Y1U1_9FUNG</name>
<feature type="region of interest" description="Disordered" evidence="3">
    <location>
        <begin position="437"/>
        <end position="504"/>
    </location>
</feature>
<reference evidence="5" key="1">
    <citation type="submission" date="2022-07" db="EMBL/GenBank/DDBJ databases">
        <title>Phylogenomic reconstructions and comparative analyses of Kickxellomycotina fungi.</title>
        <authorList>
            <person name="Reynolds N.K."/>
            <person name="Stajich J.E."/>
            <person name="Barry K."/>
            <person name="Grigoriev I.V."/>
            <person name="Crous P."/>
            <person name="Smith M.E."/>
        </authorList>
    </citation>
    <scope>NUCLEOTIDE SEQUENCE</scope>
    <source>
        <strain evidence="5">NBRC 32514</strain>
    </source>
</reference>
<feature type="compositionally biased region" description="Basic and acidic residues" evidence="3">
    <location>
        <begin position="493"/>
        <end position="504"/>
    </location>
</feature>
<evidence type="ECO:0000259" key="4">
    <source>
        <dbReference type="PROSITE" id="PS50014"/>
    </source>
</evidence>
<dbReference type="Pfam" id="PF00439">
    <property type="entry name" value="Bromodomain"/>
    <property type="match status" value="1"/>
</dbReference>
<sequence length="504" mass="54469">MTQGQRVSLGDTHSYTARDKLAVLSLVSALDTQDWATIAAALEKRALGELQSVRLYSYDDCERIYQLALSDAQRGHDTPAAMAADDDAMALRAALGYARCQRLDEIQSRLRDIDSQIADAGIGQNVDTDADGHGDSPDRVSASGAVRDTDISVAIDDITEKAHLSSDSGKPKSGAATEGAYLHDKDTDTNVDANDDADNSTYMPQIPSEGGDNEVADTKDDHDSSDGTVEQERTPSDKAKSQQSLATPTLPDYHDESDSRVSIEEDAGTANADTAIDDTNDTGPSRQTTQVNDHISKDALAEQSPPVSASSRSGMLTADEQQLKNWKKNITTVWREISGHRYGSMFVGPIKSSDAPNYYDVIRKPMDLKMIKNRIRDEEITTTVEFYRDIMHMLMNALMYNAEDTEVYQMAMEMIPGAQACVEQLLQTEAAVNVPKGSEVTGDGGDDGALSPAAALASAQMARGDDGGRSAETAHHEAEDSDSSLPAKRKRRIASERASKNLRA</sequence>
<accession>A0A9W7Y1U1</accession>
<protein>
    <recommendedName>
        <fullName evidence="4">Bromo domain-containing protein</fullName>
    </recommendedName>
</protein>
<evidence type="ECO:0000256" key="1">
    <source>
        <dbReference type="ARBA" id="ARBA00023117"/>
    </source>
</evidence>
<feature type="domain" description="Bromo" evidence="4">
    <location>
        <begin position="338"/>
        <end position="408"/>
    </location>
</feature>
<proteinExistence type="predicted"/>
<dbReference type="PROSITE" id="PS50014">
    <property type="entry name" value="BROMODOMAIN_2"/>
    <property type="match status" value="1"/>
</dbReference>
<dbReference type="PANTHER" id="PTHR15398:SF4">
    <property type="entry name" value="BROMODOMAIN-CONTAINING PROTEIN 8 ISOFORM X1"/>
    <property type="match status" value="1"/>
</dbReference>
<feature type="compositionally biased region" description="Basic and acidic residues" evidence="3">
    <location>
        <begin position="463"/>
        <end position="478"/>
    </location>
</feature>
<dbReference type="GO" id="GO:0035267">
    <property type="term" value="C:NuA4 histone acetyltransferase complex"/>
    <property type="evidence" value="ECO:0007669"/>
    <property type="project" value="TreeGrafter"/>
</dbReference>
<evidence type="ECO:0000256" key="2">
    <source>
        <dbReference type="PROSITE-ProRule" id="PRU00035"/>
    </source>
</evidence>
<dbReference type="PRINTS" id="PR00503">
    <property type="entry name" value="BROMODOMAIN"/>
</dbReference>
<dbReference type="OrthoDB" id="1742084at2759"/>
<dbReference type="PANTHER" id="PTHR15398">
    <property type="entry name" value="BROMODOMAIN-CONTAINING PROTEIN 8"/>
    <property type="match status" value="1"/>
</dbReference>
<dbReference type="InterPro" id="IPR036427">
    <property type="entry name" value="Bromodomain-like_sf"/>
</dbReference>
<dbReference type="SUPFAM" id="SSF47370">
    <property type="entry name" value="Bromodomain"/>
    <property type="match status" value="1"/>
</dbReference>
<dbReference type="SMART" id="SM00297">
    <property type="entry name" value="BROMO"/>
    <property type="match status" value="1"/>
</dbReference>
<dbReference type="AlphaFoldDB" id="A0A9W7Y1U1"/>
<evidence type="ECO:0000313" key="6">
    <source>
        <dbReference type="Proteomes" id="UP001149813"/>
    </source>
</evidence>
<feature type="compositionally biased region" description="Low complexity" evidence="3">
    <location>
        <begin position="448"/>
        <end position="459"/>
    </location>
</feature>
<organism evidence="5 6">
    <name type="scientific">Coemansia erecta</name>
    <dbReference type="NCBI Taxonomy" id="147472"/>
    <lineage>
        <taxon>Eukaryota</taxon>
        <taxon>Fungi</taxon>
        <taxon>Fungi incertae sedis</taxon>
        <taxon>Zoopagomycota</taxon>
        <taxon>Kickxellomycotina</taxon>
        <taxon>Kickxellomycetes</taxon>
        <taxon>Kickxellales</taxon>
        <taxon>Kickxellaceae</taxon>
        <taxon>Coemansia</taxon>
    </lineage>
</organism>
<keyword evidence="6" id="KW-1185">Reference proteome</keyword>
<evidence type="ECO:0000313" key="5">
    <source>
        <dbReference type="EMBL" id="KAJ1725311.1"/>
    </source>
</evidence>
<dbReference type="EMBL" id="JANBOJ010000008">
    <property type="protein sequence ID" value="KAJ1725311.1"/>
    <property type="molecule type" value="Genomic_DNA"/>
</dbReference>